<dbReference type="SUPFAM" id="SSF49785">
    <property type="entry name" value="Galactose-binding domain-like"/>
    <property type="match status" value="1"/>
</dbReference>
<reference evidence="2 3" key="1">
    <citation type="submission" date="2020-08" db="EMBL/GenBank/DDBJ databases">
        <title>Whole genome shotgun sequence of Actinoplanes ianthinogenes NBRC 13996.</title>
        <authorList>
            <person name="Komaki H."/>
            <person name="Tamura T."/>
        </authorList>
    </citation>
    <scope>NUCLEOTIDE SEQUENCE [LARGE SCALE GENOMIC DNA]</scope>
    <source>
        <strain evidence="2 3">NBRC 13996</strain>
    </source>
</reference>
<dbReference type="Pfam" id="PF00754">
    <property type="entry name" value="F5_F8_type_C"/>
    <property type="match status" value="1"/>
</dbReference>
<dbReference type="InterPro" id="IPR000421">
    <property type="entry name" value="FA58C"/>
</dbReference>
<sequence>MSWTAGLMVLGLIGGLDPVVAEPPSLAIMTGQCNGRDLVVRMTNSGKTPTYADTELSADPAVHLPRRLISSWLPPGYTRSVPVAVRAADGARPGTYHIRISGTGGKVTVVPVTISTPPAGADLMRLAARVSASSARAGGPVCAAIDGNAGTMWNDTTGKRWPDWWQVDWDQSQRISQVEVVTTAEAGLRDWDVQVAVPAGWATVRSVRGNTAVRNIAKFTPRRSKAVRIVALAGNGVNDQSRLAEVIIR</sequence>
<protein>
    <recommendedName>
        <fullName evidence="1">F5/8 type C domain-containing protein</fullName>
    </recommendedName>
</protein>
<proteinExistence type="predicted"/>
<dbReference type="PROSITE" id="PS50022">
    <property type="entry name" value="FA58C_3"/>
    <property type="match status" value="1"/>
</dbReference>
<evidence type="ECO:0000313" key="2">
    <source>
        <dbReference type="EMBL" id="BCJ46838.1"/>
    </source>
</evidence>
<name>A0ABM7M5A6_9ACTN</name>
<dbReference type="RefSeq" id="WP_189331597.1">
    <property type="nucleotide sequence ID" value="NZ_AP023356.1"/>
</dbReference>
<dbReference type="EMBL" id="AP023356">
    <property type="protein sequence ID" value="BCJ46838.1"/>
    <property type="molecule type" value="Genomic_DNA"/>
</dbReference>
<accession>A0ABM7M5A6</accession>
<dbReference type="Proteomes" id="UP000676967">
    <property type="component" value="Chromosome"/>
</dbReference>
<organism evidence="2 3">
    <name type="scientific">Actinoplanes ianthinogenes</name>
    <dbReference type="NCBI Taxonomy" id="122358"/>
    <lineage>
        <taxon>Bacteria</taxon>
        <taxon>Bacillati</taxon>
        <taxon>Actinomycetota</taxon>
        <taxon>Actinomycetes</taxon>
        <taxon>Micromonosporales</taxon>
        <taxon>Micromonosporaceae</taxon>
        <taxon>Actinoplanes</taxon>
    </lineage>
</organism>
<evidence type="ECO:0000259" key="1">
    <source>
        <dbReference type="PROSITE" id="PS50022"/>
    </source>
</evidence>
<dbReference type="InterPro" id="IPR008979">
    <property type="entry name" value="Galactose-bd-like_sf"/>
</dbReference>
<evidence type="ECO:0000313" key="3">
    <source>
        <dbReference type="Proteomes" id="UP000676967"/>
    </source>
</evidence>
<dbReference type="Gene3D" id="2.60.120.260">
    <property type="entry name" value="Galactose-binding domain-like"/>
    <property type="match status" value="1"/>
</dbReference>
<feature type="domain" description="F5/8 type C" evidence="1">
    <location>
        <begin position="114"/>
        <end position="249"/>
    </location>
</feature>
<keyword evidence="3" id="KW-1185">Reference proteome</keyword>
<gene>
    <name evidence="2" type="ORF">Aiant_74950</name>
</gene>